<comment type="caution">
    <text evidence="11">Lacks conserved residue(s) required for the propagation of feature annotation.</text>
</comment>
<evidence type="ECO:0000256" key="2">
    <source>
        <dbReference type="ARBA" id="ARBA00004791"/>
    </source>
</evidence>
<dbReference type="Pfam" id="PF00696">
    <property type="entry name" value="AA_kinase"/>
    <property type="match status" value="1"/>
</dbReference>
<dbReference type="PIRSF" id="PIRSF005650">
    <property type="entry name" value="Uridylate_kin"/>
    <property type="match status" value="1"/>
</dbReference>
<gene>
    <name evidence="11" type="primary">pyrH</name>
    <name evidence="13" type="ORF">RHAB15C_0001231</name>
</gene>
<dbReference type="Gene3D" id="3.40.1160.10">
    <property type="entry name" value="Acetylglutamate kinase-like"/>
    <property type="match status" value="1"/>
</dbReference>
<evidence type="ECO:0000259" key="12">
    <source>
        <dbReference type="Pfam" id="PF00696"/>
    </source>
</evidence>
<comment type="subcellular location">
    <subcellularLocation>
        <location evidence="1 11">Cytoplasm</location>
    </subcellularLocation>
</comment>
<dbReference type="CDD" id="cd04254">
    <property type="entry name" value="AAK_UMPK-PyrH-Ec"/>
    <property type="match status" value="1"/>
</dbReference>
<comment type="pathway">
    <text evidence="2 11">Pyrimidine metabolism; CTP biosynthesis via de novo pathway; UDP from UMP (UMPK route): step 1/1.</text>
</comment>
<comment type="subunit">
    <text evidence="11">Homohexamer.</text>
</comment>
<organism evidence="13 14">
    <name type="scientific">Candidatus Rhabdochlamydia porcellionis</name>
    <dbReference type="NCBI Taxonomy" id="225148"/>
    <lineage>
        <taxon>Bacteria</taxon>
        <taxon>Pseudomonadati</taxon>
        <taxon>Chlamydiota</taxon>
        <taxon>Chlamydiia</taxon>
        <taxon>Parachlamydiales</taxon>
        <taxon>Candidatus Rhabdochlamydiaceae</taxon>
        <taxon>Candidatus Rhabdochlamydia</taxon>
    </lineage>
</organism>
<keyword evidence="7 11" id="KW-0418">Kinase</keyword>
<keyword evidence="6 11" id="KW-0547">Nucleotide-binding</keyword>
<keyword evidence="8 11" id="KW-0067">ATP-binding</keyword>
<dbReference type="InterPro" id="IPR036393">
    <property type="entry name" value="AceGlu_kinase-like_sf"/>
</dbReference>
<dbReference type="InterPro" id="IPR001048">
    <property type="entry name" value="Asp/Glu/Uridylate_kinase"/>
</dbReference>
<evidence type="ECO:0000256" key="8">
    <source>
        <dbReference type="ARBA" id="ARBA00022840"/>
    </source>
</evidence>
<evidence type="ECO:0000256" key="6">
    <source>
        <dbReference type="ARBA" id="ARBA00022741"/>
    </source>
</evidence>
<keyword evidence="9 11" id="KW-0665">Pyrimidine biosynthesis</keyword>
<evidence type="ECO:0000256" key="10">
    <source>
        <dbReference type="ARBA" id="ARBA00047767"/>
    </source>
</evidence>
<feature type="binding site" evidence="11">
    <location>
        <position position="55"/>
    </location>
    <ligand>
        <name>ATP</name>
        <dbReference type="ChEBI" id="CHEBI:30616"/>
    </ligand>
</feature>
<dbReference type="PANTHER" id="PTHR42833:SF4">
    <property type="entry name" value="URIDYLATE KINASE PUMPKIN, CHLOROPLASTIC"/>
    <property type="match status" value="1"/>
</dbReference>
<evidence type="ECO:0000256" key="9">
    <source>
        <dbReference type="ARBA" id="ARBA00022975"/>
    </source>
</evidence>
<evidence type="ECO:0000256" key="3">
    <source>
        <dbReference type="ARBA" id="ARBA00007614"/>
    </source>
</evidence>
<dbReference type="InterPro" id="IPR011817">
    <property type="entry name" value="Uridylate_kinase"/>
</dbReference>
<feature type="binding site" evidence="11">
    <location>
        <position position="59"/>
    </location>
    <ligand>
        <name>ATP</name>
        <dbReference type="ChEBI" id="CHEBI:30616"/>
    </ligand>
</feature>
<dbReference type="RefSeq" id="WP_194845153.1">
    <property type="nucleotide sequence ID" value="NZ_CP075585.1"/>
</dbReference>
<sequence>MHRPAYKRVLLKLSGEALMGGQTFGVEPAASSQIAQMIKQACNLKVQLGIVIGGGNIFRGVQAKAFSFERTPADHIGMLSTTINGLVLQQSLKSVGIDTHVMSALNTDVIVEKYNWKQALAYLESGIPVIFVGGTGNPYFTTDSAAALRAIEMNAEILLKATKVDGIYDCDPKKNTKAKKFNRLTYSEVLAKNLEVMDSTAIALCSENKIPICVFDLFDPTALLHIVCGESLGTLVTGDKP</sequence>
<feature type="domain" description="Aspartate/glutamate/uridylate kinase" evidence="12">
    <location>
        <begin position="7"/>
        <end position="216"/>
    </location>
</feature>
<keyword evidence="5 11" id="KW-0808">Transferase</keyword>
<feature type="binding site" evidence="11">
    <location>
        <position position="171"/>
    </location>
    <ligand>
        <name>ATP</name>
        <dbReference type="ChEBI" id="CHEBI:30616"/>
    </ligand>
</feature>
<evidence type="ECO:0000313" key="14">
    <source>
        <dbReference type="Proteomes" id="UP000822862"/>
    </source>
</evidence>
<comment type="catalytic activity">
    <reaction evidence="10 11">
        <text>UMP + ATP = UDP + ADP</text>
        <dbReference type="Rhea" id="RHEA:24400"/>
        <dbReference type="ChEBI" id="CHEBI:30616"/>
        <dbReference type="ChEBI" id="CHEBI:57865"/>
        <dbReference type="ChEBI" id="CHEBI:58223"/>
        <dbReference type="ChEBI" id="CHEBI:456216"/>
        <dbReference type="EC" id="2.7.4.22"/>
    </reaction>
</comment>
<dbReference type="SUPFAM" id="SSF53633">
    <property type="entry name" value="Carbamate kinase-like"/>
    <property type="match status" value="1"/>
</dbReference>
<feature type="binding site" evidence="11">
    <location>
        <position position="54"/>
    </location>
    <ligand>
        <name>UMP</name>
        <dbReference type="ChEBI" id="CHEBI:57865"/>
    </ligand>
</feature>
<keyword evidence="4 11" id="KW-0963">Cytoplasm</keyword>
<feature type="binding site" evidence="11">
    <location>
        <position position="74"/>
    </location>
    <ligand>
        <name>UMP</name>
        <dbReference type="ChEBI" id="CHEBI:57865"/>
    </ligand>
</feature>
<protein>
    <recommendedName>
        <fullName evidence="11">Uridylate kinase</fullName>
        <shortName evidence="11">UK</shortName>
        <ecNumber evidence="11">2.7.4.22</ecNumber>
    </recommendedName>
    <alternativeName>
        <fullName evidence="11">Uridine monophosphate kinase</fullName>
        <shortName evidence="11">UMP kinase</shortName>
        <shortName evidence="11">UMPK</shortName>
    </alternativeName>
</protein>
<name>A0ABX8Z1V4_9BACT</name>
<evidence type="ECO:0000256" key="1">
    <source>
        <dbReference type="ARBA" id="ARBA00004496"/>
    </source>
</evidence>
<dbReference type="EC" id="2.7.4.22" evidence="11"/>
<dbReference type="InterPro" id="IPR015963">
    <property type="entry name" value="Uridylate_kinase_bac"/>
</dbReference>
<proteinExistence type="inferred from homology"/>
<dbReference type="GO" id="GO:0033862">
    <property type="term" value="F:UMP kinase activity"/>
    <property type="evidence" value="ECO:0007669"/>
    <property type="project" value="UniProtKB-EC"/>
</dbReference>
<evidence type="ECO:0000256" key="11">
    <source>
        <dbReference type="HAMAP-Rule" id="MF_01220"/>
    </source>
</evidence>
<feature type="binding site" evidence="11">
    <location>
        <position position="162"/>
    </location>
    <ligand>
        <name>ATP</name>
        <dbReference type="ChEBI" id="CHEBI:30616"/>
    </ligand>
</feature>
<reference evidence="13 14" key="1">
    <citation type="submission" date="2020-01" db="EMBL/GenBank/DDBJ databases">
        <authorList>
            <person name="Sixt B."/>
            <person name="Schulz F."/>
            <person name="Kostanjsek R."/>
            <person name="Koestlbacher S."/>
            <person name="Collingro A."/>
            <person name="Toenshoff E."/>
            <person name="Horn M."/>
        </authorList>
    </citation>
    <scope>NUCLEOTIDE SEQUENCE [LARGE SCALE GENOMIC DNA]</scope>
    <source>
        <strain evidence="13 14">15C</strain>
    </source>
</reference>
<feature type="binding site" evidence="11">
    <location>
        <position position="168"/>
    </location>
    <ligand>
        <name>ATP</name>
        <dbReference type="ChEBI" id="CHEBI:30616"/>
    </ligand>
</feature>
<accession>A0ABX8Z1V4</accession>
<dbReference type="HAMAP" id="MF_01220_B">
    <property type="entry name" value="PyrH_B"/>
    <property type="match status" value="1"/>
</dbReference>
<evidence type="ECO:0000313" key="13">
    <source>
        <dbReference type="EMBL" id="QZA59345.1"/>
    </source>
</evidence>
<dbReference type="PANTHER" id="PTHR42833">
    <property type="entry name" value="URIDYLATE KINASE"/>
    <property type="match status" value="1"/>
</dbReference>
<keyword evidence="14" id="KW-1185">Reference proteome</keyword>
<dbReference type="EMBL" id="CP075585">
    <property type="protein sequence ID" value="QZA59345.1"/>
    <property type="molecule type" value="Genomic_DNA"/>
</dbReference>
<comment type="similarity">
    <text evidence="3 11">Belongs to the UMP kinase family.</text>
</comment>
<feature type="binding site" evidence="11">
    <location>
        <begin position="12"/>
        <end position="15"/>
    </location>
    <ligand>
        <name>ATP</name>
        <dbReference type="ChEBI" id="CHEBI:30616"/>
    </ligand>
</feature>
<comment type="function">
    <text evidence="11">Catalyzes the reversible phosphorylation of UMP to UDP.</text>
</comment>
<feature type="binding site" evidence="11">
    <location>
        <begin position="135"/>
        <end position="142"/>
    </location>
    <ligand>
        <name>UMP</name>
        <dbReference type="ChEBI" id="CHEBI:57865"/>
    </ligand>
</feature>
<dbReference type="Proteomes" id="UP000822862">
    <property type="component" value="Chromosome"/>
</dbReference>
<evidence type="ECO:0000256" key="4">
    <source>
        <dbReference type="ARBA" id="ARBA00022490"/>
    </source>
</evidence>
<comment type="activity regulation">
    <text evidence="11">Inhibited by UTP.</text>
</comment>
<dbReference type="NCBIfam" id="TIGR02075">
    <property type="entry name" value="pyrH_bact"/>
    <property type="match status" value="1"/>
</dbReference>
<evidence type="ECO:0000256" key="7">
    <source>
        <dbReference type="ARBA" id="ARBA00022777"/>
    </source>
</evidence>
<reference evidence="13 14" key="2">
    <citation type="submission" date="2021-05" db="EMBL/GenBank/DDBJ databases">
        <title>Ecology and evolution of chlamydial symbionts of arthropods.</title>
        <authorList>
            <person name="Halter T."/>
            <person name="Sixt B.S."/>
            <person name="Toenshoff E.R."/>
            <person name="Koestlbacher S."/>
            <person name="Schulz F."/>
            <person name="Kostanjsek R."/>
            <person name="Collingro A."/>
            <person name="Hendrickx F."/>
            <person name="Horn M."/>
        </authorList>
    </citation>
    <scope>NUCLEOTIDE SEQUENCE [LARGE SCALE GENOMIC DNA]</scope>
    <source>
        <strain evidence="13 14">15C</strain>
    </source>
</reference>
<evidence type="ECO:0000256" key="5">
    <source>
        <dbReference type="ARBA" id="ARBA00022679"/>
    </source>
</evidence>